<dbReference type="GO" id="GO:0005524">
    <property type="term" value="F:ATP binding"/>
    <property type="evidence" value="ECO:0007669"/>
    <property type="project" value="InterPro"/>
</dbReference>
<proteinExistence type="inferred from homology"/>
<evidence type="ECO:0000313" key="4">
    <source>
        <dbReference type="Proteomes" id="UP000290572"/>
    </source>
</evidence>
<keyword evidence="4" id="KW-1185">Reference proteome</keyword>
<evidence type="ECO:0000256" key="2">
    <source>
        <dbReference type="ARBA" id="ARBA00023186"/>
    </source>
</evidence>
<evidence type="ECO:0000313" key="3">
    <source>
        <dbReference type="EMBL" id="RXN12758.1"/>
    </source>
</evidence>
<dbReference type="InterPro" id="IPR020568">
    <property type="entry name" value="Ribosomal_Su5_D2-typ_SF"/>
</dbReference>
<organism evidence="3 4">
    <name type="scientific">Labeo rohita</name>
    <name type="common">Indian major carp</name>
    <name type="synonym">Cyprinus rohita</name>
    <dbReference type="NCBI Taxonomy" id="84645"/>
    <lineage>
        <taxon>Eukaryota</taxon>
        <taxon>Metazoa</taxon>
        <taxon>Chordata</taxon>
        <taxon>Craniata</taxon>
        <taxon>Vertebrata</taxon>
        <taxon>Euteleostomi</taxon>
        <taxon>Actinopterygii</taxon>
        <taxon>Neopterygii</taxon>
        <taxon>Teleostei</taxon>
        <taxon>Ostariophysi</taxon>
        <taxon>Cypriniformes</taxon>
        <taxon>Cyprinidae</taxon>
        <taxon>Labeoninae</taxon>
        <taxon>Labeonini</taxon>
        <taxon>Labeo</taxon>
    </lineage>
</organism>
<dbReference type="STRING" id="84645.A0A498LW57"/>
<dbReference type="Pfam" id="PF00183">
    <property type="entry name" value="HSP90"/>
    <property type="match status" value="1"/>
</dbReference>
<evidence type="ECO:0000256" key="1">
    <source>
        <dbReference type="ARBA" id="ARBA00008239"/>
    </source>
</evidence>
<dbReference type="SUPFAM" id="SSF54211">
    <property type="entry name" value="Ribosomal protein S5 domain 2-like"/>
    <property type="match status" value="1"/>
</dbReference>
<gene>
    <name evidence="3" type="ORF">ROHU_009972</name>
</gene>
<dbReference type="Proteomes" id="UP000290572">
    <property type="component" value="Unassembled WGS sequence"/>
</dbReference>
<protein>
    <submittedName>
        <fullName evidence="3">Heat shock 75 mitochondrial</fullName>
    </submittedName>
</protein>
<sequence length="110" mass="12923">MMELLDLHLILKSIQKSGRLFSVSRARSGVIEIAEASGVRQETKIVLLGHRIELKSLWLMEPKDISEWQHEEFYHYLVQGHDKPRYTLHYPAEASLNIRSIFYVLEMLIM</sequence>
<dbReference type="Gene3D" id="3.30.230.80">
    <property type="match status" value="1"/>
</dbReference>
<accession>A0A498LW57</accession>
<reference evidence="3 4" key="1">
    <citation type="submission" date="2018-03" db="EMBL/GenBank/DDBJ databases">
        <title>Draft genome sequence of Rohu Carp (Labeo rohita).</title>
        <authorList>
            <person name="Das P."/>
            <person name="Kushwaha B."/>
            <person name="Joshi C.G."/>
            <person name="Kumar D."/>
            <person name="Nagpure N.S."/>
            <person name="Sahoo L."/>
            <person name="Das S.P."/>
            <person name="Bit A."/>
            <person name="Patnaik S."/>
            <person name="Meher P.K."/>
            <person name="Jayasankar P."/>
            <person name="Koringa P.G."/>
            <person name="Patel N.V."/>
            <person name="Hinsu A.T."/>
            <person name="Kumar R."/>
            <person name="Pandey M."/>
            <person name="Agarwal S."/>
            <person name="Srivastava S."/>
            <person name="Singh M."/>
            <person name="Iquebal M.A."/>
            <person name="Jaiswal S."/>
            <person name="Angadi U.B."/>
            <person name="Kumar N."/>
            <person name="Raza M."/>
            <person name="Shah T.M."/>
            <person name="Rai A."/>
            <person name="Jena J.K."/>
        </authorList>
    </citation>
    <scope>NUCLEOTIDE SEQUENCE [LARGE SCALE GENOMIC DNA]</scope>
    <source>
        <strain evidence="3">DASCIFA01</strain>
        <tissue evidence="3">Testis</tissue>
    </source>
</reference>
<dbReference type="GO" id="GO:0016887">
    <property type="term" value="F:ATP hydrolysis activity"/>
    <property type="evidence" value="ECO:0007669"/>
    <property type="project" value="InterPro"/>
</dbReference>
<comment type="caution">
    <text evidence="3">The sequence shown here is derived from an EMBL/GenBank/DDBJ whole genome shotgun (WGS) entry which is preliminary data.</text>
</comment>
<keyword evidence="3" id="KW-0346">Stress response</keyword>
<dbReference type="AlphaFoldDB" id="A0A498LW57"/>
<dbReference type="GO" id="GO:0051082">
    <property type="term" value="F:unfolded protein binding"/>
    <property type="evidence" value="ECO:0007669"/>
    <property type="project" value="InterPro"/>
</dbReference>
<name>A0A498LW57_LABRO</name>
<dbReference type="GO" id="GO:0140662">
    <property type="term" value="F:ATP-dependent protein folding chaperone"/>
    <property type="evidence" value="ECO:0007669"/>
    <property type="project" value="InterPro"/>
</dbReference>
<dbReference type="InterPro" id="IPR001404">
    <property type="entry name" value="Hsp90_fam"/>
</dbReference>
<comment type="similarity">
    <text evidence="1">Belongs to the heat shock protein 90 family.</text>
</comment>
<keyword evidence="2" id="KW-0143">Chaperone</keyword>
<dbReference type="EMBL" id="QBIY01013026">
    <property type="protein sequence ID" value="RXN12758.1"/>
    <property type="molecule type" value="Genomic_DNA"/>
</dbReference>